<proteinExistence type="predicted"/>
<evidence type="ECO:0000313" key="3">
    <source>
        <dbReference type="Proteomes" id="UP000133475"/>
    </source>
</evidence>
<sequence length="210" mass="22555">MMLTDLALQDFGKFMLTKILCLLLLLALRRKLEADYPRCPLTPHPDGPAHPSPQSPPSSDGTGEKDLALQPPPPGGRGRERERHSKKPKEPEAGAEQNQAPVQETAAAAAAAAAEGKTPTPPKGEGKVEGDGNGNGNGNENGNEQTPLTEPPEGEGEVEGGRKPGQDPDPEDLPTGLALRLLKWEEHYNLLVQQVMGDLEGYWMRLKTPQ</sequence>
<dbReference type="Proteomes" id="UP000133475">
    <property type="component" value="Segment"/>
</dbReference>
<feature type="compositionally biased region" description="Basic and acidic residues" evidence="1">
    <location>
        <begin position="77"/>
        <end position="92"/>
    </location>
</feature>
<dbReference type="EMBL" id="EF422221">
    <property type="protein sequence ID" value="ABN79871.1"/>
    <property type="molecule type" value="Genomic_DNA"/>
</dbReference>
<name>A3RKM0_9PAPI</name>
<feature type="region of interest" description="Disordered" evidence="1">
    <location>
        <begin position="39"/>
        <end position="174"/>
    </location>
</feature>
<feature type="compositionally biased region" description="Pro residues" evidence="1">
    <location>
        <begin position="40"/>
        <end position="56"/>
    </location>
</feature>
<reference evidence="2 3" key="1">
    <citation type="journal article" date="2008" name="J. Gen. Virol.">
        <title>Four novel human betapapillomaviruses of species 2 preferentially found in actinic keratosis.</title>
        <authorList>
            <person name="Vasiljevic N."/>
            <person name="Hazard K."/>
            <person name="Dillner J."/>
            <person name="Forslund O."/>
        </authorList>
    </citation>
    <scope>NUCLEOTIDE SEQUENCE [LARGE SCALE GENOMIC DNA]</scope>
    <source>
        <strain evidence="2">FA85</strain>
    </source>
</reference>
<gene>
    <name evidence="2" type="primary">E4</name>
</gene>
<accession>A3RKM0</accession>
<evidence type="ECO:0000313" key="2">
    <source>
        <dbReference type="EMBL" id="ABN79871.1"/>
    </source>
</evidence>
<organism evidence="2 3">
    <name type="scientific">Human papillomavirus 107</name>
    <dbReference type="NCBI Taxonomy" id="427343"/>
    <lineage>
        <taxon>Viruses</taxon>
        <taxon>Monodnaviria</taxon>
        <taxon>Shotokuvirae</taxon>
        <taxon>Cossaviricota</taxon>
        <taxon>Papovaviricetes</taxon>
        <taxon>Zurhausenvirales</taxon>
        <taxon>Papillomaviridae</taxon>
        <taxon>Firstpapillomavirinae</taxon>
        <taxon>Betapapillomavirus</taxon>
        <taxon>Betapapillomavirus 2</taxon>
    </lineage>
</organism>
<evidence type="ECO:0000256" key="1">
    <source>
        <dbReference type="SAM" id="MobiDB-lite"/>
    </source>
</evidence>
<protein>
    <submittedName>
        <fullName evidence="2">E4 protein</fullName>
    </submittedName>
</protein>